<accession>K0YMP9</accession>
<keyword evidence="3" id="KW-1185">Reference proteome</keyword>
<protein>
    <recommendedName>
        <fullName evidence="1">DUF218 domain-containing protein</fullName>
    </recommendedName>
</protein>
<dbReference type="CDD" id="cd06259">
    <property type="entry name" value="YdcF-like"/>
    <property type="match status" value="1"/>
</dbReference>
<dbReference type="HOGENOM" id="CLU_051474_0_1_11"/>
<dbReference type="InterPro" id="IPR051599">
    <property type="entry name" value="Cell_Envelope_Assoc"/>
</dbReference>
<organism evidence="2 3">
    <name type="scientific">Slackia piriformis YIT 12062</name>
    <dbReference type="NCBI Taxonomy" id="742818"/>
    <lineage>
        <taxon>Bacteria</taxon>
        <taxon>Bacillati</taxon>
        <taxon>Actinomycetota</taxon>
        <taxon>Coriobacteriia</taxon>
        <taxon>Eggerthellales</taxon>
        <taxon>Eggerthellaceae</taxon>
        <taxon>Slackia</taxon>
    </lineage>
</organism>
<dbReference type="PANTHER" id="PTHR30336">
    <property type="entry name" value="INNER MEMBRANE PROTEIN, PROBABLE PERMEASE"/>
    <property type="match status" value="1"/>
</dbReference>
<comment type="caution">
    <text evidence="2">The sequence shown here is derived from an EMBL/GenBank/DDBJ whole genome shotgun (WGS) entry which is preliminary data.</text>
</comment>
<dbReference type="PANTHER" id="PTHR30336:SF6">
    <property type="entry name" value="INTEGRAL MEMBRANE PROTEIN"/>
    <property type="match status" value="1"/>
</dbReference>
<gene>
    <name evidence="2" type="ORF">HMPREF9451_00151</name>
</gene>
<dbReference type="InterPro" id="IPR003848">
    <property type="entry name" value="DUF218"/>
</dbReference>
<dbReference type="InterPro" id="IPR014729">
    <property type="entry name" value="Rossmann-like_a/b/a_fold"/>
</dbReference>
<proteinExistence type="predicted"/>
<reference evidence="2 3" key="1">
    <citation type="submission" date="2012-08" db="EMBL/GenBank/DDBJ databases">
        <title>The Genome Sequence of Slackia piriformis YIT 12062.</title>
        <authorList>
            <consortium name="The Broad Institute Genome Sequencing Platform"/>
            <person name="Earl A."/>
            <person name="Ward D."/>
            <person name="Feldgarden M."/>
            <person name="Gevers D."/>
            <person name="Morotomi M."/>
            <person name="Walker B."/>
            <person name="Young S.K."/>
            <person name="Zeng Q."/>
            <person name="Gargeya S."/>
            <person name="Fitzgerald M."/>
            <person name="Haas B."/>
            <person name="Abouelleil A."/>
            <person name="Alvarado L."/>
            <person name="Arachchi H.M."/>
            <person name="Berlin A.M."/>
            <person name="Chapman S.B."/>
            <person name="Goldberg J."/>
            <person name="Griggs A."/>
            <person name="Gujja S."/>
            <person name="Hansen M."/>
            <person name="Howarth C."/>
            <person name="Imamovic A."/>
            <person name="Larimer J."/>
            <person name="McCowen C."/>
            <person name="Montmayeur A."/>
            <person name="Murphy C."/>
            <person name="Neiman D."/>
            <person name="Pearson M."/>
            <person name="Priest M."/>
            <person name="Roberts A."/>
            <person name="Saif S."/>
            <person name="Shea T."/>
            <person name="Sisk P."/>
            <person name="Sykes S."/>
            <person name="Wortman J."/>
            <person name="Nusbaum C."/>
            <person name="Birren B."/>
        </authorList>
    </citation>
    <scope>NUCLEOTIDE SEQUENCE [LARGE SCALE GENOMIC DNA]</scope>
    <source>
        <strain evidence="2 3">YIT 12062</strain>
    </source>
</reference>
<name>K0YMP9_9ACTN</name>
<dbReference type="GO" id="GO:0005886">
    <property type="term" value="C:plasma membrane"/>
    <property type="evidence" value="ECO:0007669"/>
    <property type="project" value="TreeGrafter"/>
</dbReference>
<dbReference type="PATRIC" id="fig|742818.3.peg.170"/>
<evidence type="ECO:0000259" key="1">
    <source>
        <dbReference type="Pfam" id="PF02698"/>
    </source>
</evidence>
<dbReference type="Pfam" id="PF02698">
    <property type="entry name" value="DUF218"/>
    <property type="match status" value="1"/>
</dbReference>
<evidence type="ECO:0000313" key="2">
    <source>
        <dbReference type="EMBL" id="EJZ84548.1"/>
    </source>
</evidence>
<evidence type="ECO:0000313" key="3">
    <source>
        <dbReference type="Proteomes" id="UP000006069"/>
    </source>
</evidence>
<sequence length="201" mass="21616">MLACVLVVAGVNAWVILSSKGSMESLDEAVYTSSDPCDCIIVLGASVYADGTLSPILQSRVDAAIQLYKRGVAPVIVMSGDGREANYNEPSAMKEYAVSCGVSADDVFCDPGGYNTYDTMWRVSRVFGAESCLVVTQEYHLYRAVFDAQGVGMDARGIVSDEGTYTDQLWYDIREIAGRTHDFWNIAIGAVPDNPGAAISL</sequence>
<dbReference type="Gene3D" id="3.40.50.620">
    <property type="entry name" value="HUPs"/>
    <property type="match status" value="1"/>
</dbReference>
<dbReference type="Proteomes" id="UP000006069">
    <property type="component" value="Unassembled WGS sequence"/>
</dbReference>
<dbReference type="eggNOG" id="COG2949">
    <property type="taxonomic scope" value="Bacteria"/>
</dbReference>
<dbReference type="InParanoid" id="K0YMP9"/>
<feature type="domain" description="DUF218" evidence="1">
    <location>
        <begin position="38"/>
        <end position="155"/>
    </location>
</feature>
<dbReference type="EMBL" id="ADMD01000001">
    <property type="protein sequence ID" value="EJZ84548.1"/>
    <property type="molecule type" value="Genomic_DNA"/>
</dbReference>
<dbReference type="AlphaFoldDB" id="K0YMP9"/>